<keyword evidence="2" id="KW-1185">Reference proteome</keyword>
<accession>A0ACB8AMZ9</accession>
<dbReference type="Proteomes" id="UP000790377">
    <property type="component" value="Unassembled WGS sequence"/>
</dbReference>
<reference evidence="1" key="1">
    <citation type="journal article" date="2021" name="New Phytol.">
        <title>Evolutionary innovations through gain and loss of genes in the ectomycorrhizal Boletales.</title>
        <authorList>
            <person name="Wu G."/>
            <person name="Miyauchi S."/>
            <person name="Morin E."/>
            <person name="Kuo A."/>
            <person name="Drula E."/>
            <person name="Varga T."/>
            <person name="Kohler A."/>
            <person name="Feng B."/>
            <person name="Cao Y."/>
            <person name="Lipzen A."/>
            <person name="Daum C."/>
            <person name="Hundley H."/>
            <person name="Pangilinan J."/>
            <person name="Johnson J."/>
            <person name="Barry K."/>
            <person name="LaButti K."/>
            <person name="Ng V."/>
            <person name="Ahrendt S."/>
            <person name="Min B."/>
            <person name="Choi I.G."/>
            <person name="Park H."/>
            <person name="Plett J.M."/>
            <person name="Magnuson J."/>
            <person name="Spatafora J.W."/>
            <person name="Nagy L.G."/>
            <person name="Henrissat B."/>
            <person name="Grigoriev I.V."/>
            <person name="Yang Z.L."/>
            <person name="Xu J."/>
            <person name="Martin F.M."/>
        </authorList>
    </citation>
    <scope>NUCLEOTIDE SEQUENCE</scope>
    <source>
        <strain evidence="1">ATCC 28755</strain>
    </source>
</reference>
<name>A0ACB8AMZ9_9AGAM</name>
<dbReference type="EMBL" id="MU267612">
    <property type="protein sequence ID" value="KAH7914549.1"/>
    <property type="molecule type" value="Genomic_DNA"/>
</dbReference>
<feature type="non-terminal residue" evidence="1">
    <location>
        <position position="87"/>
    </location>
</feature>
<organism evidence="1 2">
    <name type="scientific">Hygrophoropsis aurantiaca</name>
    <dbReference type="NCBI Taxonomy" id="72124"/>
    <lineage>
        <taxon>Eukaryota</taxon>
        <taxon>Fungi</taxon>
        <taxon>Dikarya</taxon>
        <taxon>Basidiomycota</taxon>
        <taxon>Agaricomycotina</taxon>
        <taxon>Agaricomycetes</taxon>
        <taxon>Agaricomycetidae</taxon>
        <taxon>Boletales</taxon>
        <taxon>Coniophorineae</taxon>
        <taxon>Hygrophoropsidaceae</taxon>
        <taxon>Hygrophoropsis</taxon>
    </lineage>
</organism>
<protein>
    <submittedName>
        <fullName evidence="1">Uncharacterized protein</fullName>
    </submittedName>
</protein>
<evidence type="ECO:0000313" key="1">
    <source>
        <dbReference type="EMBL" id="KAH7914549.1"/>
    </source>
</evidence>
<gene>
    <name evidence="1" type="ORF">BJ138DRAFT_1143682</name>
</gene>
<comment type="caution">
    <text evidence="1">The sequence shown here is derived from an EMBL/GenBank/DDBJ whole genome shotgun (WGS) entry which is preliminary data.</text>
</comment>
<proteinExistence type="predicted"/>
<evidence type="ECO:0000313" key="2">
    <source>
        <dbReference type="Proteomes" id="UP000790377"/>
    </source>
</evidence>
<sequence>MYTTFKYFCVCLGFAAFLALSSATPVLSLSIDRTKGKDFIKRVDARVPDDDAFYFAGHDHEADSLIPKDDELLIFDDSGPIGAKGVM</sequence>